<comment type="caution">
    <text evidence="3">The sequence shown here is derived from an EMBL/GenBank/DDBJ whole genome shotgun (WGS) entry which is preliminary data.</text>
</comment>
<evidence type="ECO:0000313" key="4">
    <source>
        <dbReference type="Proteomes" id="UP000729913"/>
    </source>
</evidence>
<organism evidence="3 4">
    <name type="scientific">Cotesia typhae</name>
    <dbReference type="NCBI Taxonomy" id="2053667"/>
    <lineage>
        <taxon>Eukaryota</taxon>
        <taxon>Metazoa</taxon>
        <taxon>Ecdysozoa</taxon>
        <taxon>Arthropoda</taxon>
        <taxon>Hexapoda</taxon>
        <taxon>Insecta</taxon>
        <taxon>Pterygota</taxon>
        <taxon>Neoptera</taxon>
        <taxon>Endopterygota</taxon>
        <taxon>Hymenoptera</taxon>
        <taxon>Apocrita</taxon>
        <taxon>Ichneumonoidea</taxon>
        <taxon>Braconidae</taxon>
        <taxon>Microgastrinae</taxon>
        <taxon>Cotesia</taxon>
    </lineage>
</organism>
<accession>A0A8J5QY63</accession>
<sequence length="92" mass="10314">MNENIFELLLLVVISETAYSNGLQEAPHCPESYGEQAYPHPEDCGSFFLCTNGTLTLEHCENGLLFDGHGVVHNHCNYNWAVHCGERRADCM</sequence>
<feature type="domain" description="Chitin-binding type-2" evidence="2">
    <location>
        <begin position="26"/>
        <end position="86"/>
    </location>
</feature>
<dbReference type="OrthoDB" id="6358068at2759"/>
<dbReference type="PROSITE" id="PS50940">
    <property type="entry name" value="CHIT_BIND_II"/>
    <property type="match status" value="1"/>
</dbReference>
<dbReference type="GO" id="GO:0005576">
    <property type="term" value="C:extracellular region"/>
    <property type="evidence" value="ECO:0007669"/>
    <property type="project" value="InterPro"/>
</dbReference>
<dbReference type="Proteomes" id="UP000729913">
    <property type="component" value="Unassembled WGS sequence"/>
</dbReference>
<name>A0A8J5QY63_9HYME</name>
<dbReference type="SMART" id="SM00494">
    <property type="entry name" value="ChtBD2"/>
    <property type="match status" value="1"/>
</dbReference>
<dbReference type="InterPro" id="IPR002557">
    <property type="entry name" value="Chitin-bd_dom"/>
</dbReference>
<keyword evidence="4" id="KW-1185">Reference proteome</keyword>
<evidence type="ECO:0000313" key="3">
    <source>
        <dbReference type="EMBL" id="KAG8034311.1"/>
    </source>
</evidence>
<dbReference type="EMBL" id="JAAOIC020000067">
    <property type="protein sequence ID" value="KAG8034311.1"/>
    <property type="molecule type" value="Genomic_DNA"/>
</dbReference>
<reference evidence="3" key="1">
    <citation type="submission" date="2020-03" db="EMBL/GenBank/DDBJ databases">
        <authorList>
            <person name="Chebbi M.A."/>
            <person name="Drezen J.M."/>
        </authorList>
    </citation>
    <scope>NUCLEOTIDE SEQUENCE</scope>
    <source>
        <tissue evidence="3">Whole body</tissue>
    </source>
</reference>
<reference evidence="3" key="2">
    <citation type="submission" date="2021-04" db="EMBL/GenBank/DDBJ databases">
        <title>Genome-wide patterns of bracovirus chromosomal integration into multiple host tissues during parasitism.</title>
        <authorList>
            <person name="Chebbi M.A.C."/>
        </authorList>
    </citation>
    <scope>NUCLEOTIDE SEQUENCE</scope>
    <source>
        <tissue evidence="3">Whole body</tissue>
    </source>
</reference>
<feature type="signal peptide" evidence="1">
    <location>
        <begin position="1"/>
        <end position="20"/>
    </location>
</feature>
<dbReference type="Pfam" id="PF01607">
    <property type="entry name" value="CBM_14"/>
    <property type="match status" value="1"/>
</dbReference>
<keyword evidence="1" id="KW-0732">Signal</keyword>
<protein>
    <recommendedName>
        <fullName evidence="2">Chitin-binding type-2 domain-containing protein</fullName>
    </recommendedName>
</protein>
<gene>
    <name evidence="3" type="ORF">G9C98_007387</name>
</gene>
<feature type="chain" id="PRO_5035280167" description="Chitin-binding type-2 domain-containing protein" evidence="1">
    <location>
        <begin position="21"/>
        <end position="92"/>
    </location>
</feature>
<evidence type="ECO:0000259" key="2">
    <source>
        <dbReference type="PROSITE" id="PS50940"/>
    </source>
</evidence>
<dbReference type="GO" id="GO:0008061">
    <property type="term" value="F:chitin binding"/>
    <property type="evidence" value="ECO:0007669"/>
    <property type="project" value="InterPro"/>
</dbReference>
<dbReference type="AlphaFoldDB" id="A0A8J5QY63"/>
<proteinExistence type="predicted"/>
<evidence type="ECO:0000256" key="1">
    <source>
        <dbReference type="SAM" id="SignalP"/>
    </source>
</evidence>